<protein>
    <submittedName>
        <fullName evidence="3">Endoglucanase</fullName>
    </submittedName>
</protein>
<dbReference type="GO" id="GO:0000272">
    <property type="term" value="P:polysaccharide catabolic process"/>
    <property type="evidence" value="ECO:0007669"/>
    <property type="project" value="UniProtKB-KW"/>
</dbReference>
<evidence type="ECO:0000313" key="3">
    <source>
        <dbReference type="EMBL" id="HGK23081.1"/>
    </source>
</evidence>
<gene>
    <name evidence="3" type="ORF">ENU78_01305</name>
</gene>
<proteinExistence type="inferred from homology"/>
<dbReference type="InterPro" id="IPR002594">
    <property type="entry name" value="GH12"/>
</dbReference>
<dbReference type="Pfam" id="PF01670">
    <property type="entry name" value="Glyco_hydro_12"/>
    <property type="match status" value="1"/>
</dbReference>
<keyword evidence="2" id="KW-0119">Carbohydrate metabolism</keyword>
<dbReference type="SUPFAM" id="SSF49899">
    <property type="entry name" value="Concanavalin A-like lectins/glucanases"/>
    <property type="match status" value="1"/>
</dbReference>
<dbReference type="GO" id="GO:0008810">
    <property type="term" value="F:cellulase activity"/>
    <property type="evidence" value="ECO:0007669"/>
    <property type="project" value="InterPro"/>
</dbReference>
<reference evidence="3" key="1">
    <citation type="journal article" date="2020" name="mSystems">
        <title>Genome- and Community-Level Interaction Insights into Carbon Utilization and Element Cycling Functions of Hydrothermarchaeota in Hydrothermal Sediment.</title>
        <authorList>
            <person name="Zhou Z."/>
            <person name="Liu Y."/>
            <person name="Xu W."/>
            <person name="Pan J."/>
            <person name="Luo Z.H."/>
            <person name="Li M."/>
        </authorList>
    </citation>
    <scope>NUCLEOTIDE SEQUENCE [LARGE SCALE GENOMIC DNA]</scope>
    <source>
        <strain evidence="3">SpSt-70</strain>
    </source>
</reference>
<sequence length="288" mass="33590">MKKSLLSLILILLLITLSFSQTPKYKDAFILKAPSSGDVTTKNLPLTLELNFWNIANYEGNTWMAFYKEEDTVEYYADIKNIVLKDKNSWVYGYPEVYYGYKPWAGHGNSIEKLALPKKVSEFPDVLFNLKYNIWYEKNLPINFAMETWITKEPYQKTVTSGDIEMMVWLYANRLSPAGRKVGEVKIPIILNGNQKDIIWEVYLSPMSWDYVAYKSKENILQGQVKIPINEFLKHLRTILANNPSRITPEKFDQMYVTVWEIGTEFGDPYTTEAKFGWTFSNFDIELK</sequence>
<comment type="caution">
    <text evidence="3">The sequence shown here is derived from an EMBL/GenBank/DDBJ whole genome shotgun (WGS) entry which is preliminary data.</text>
</comment>
<accession>A0A7V3ZHG8</accession>
<evidence type="ECO:0000256" key="1">
    <source>
        <dbReference type="ARBA" id="ARBA00005519"/>
    </source>
</evidence>
<dbReference type="RefSeq" id="WP_149122667.1">
    <property type="nucleotide sequence ID" value="NZ_VTFL01000002.1"/>
</dbReference>
<keyword evidence="2" id="KW-0624">Polysaccharide degradation</keyword>
<dbReference type="AlphaFoldDB" id="A0A7V3ZHG8"/>
<dbReference type="InterPro" id="IPR013319">
    <property type="entry name" value="GH11/12"/>
</dbReference>
<name>A0A7V3ZHG8_DICTH</name>
<dbReference type="SMR" id="A0A7V3ZHG8"/>
<keyword evidence="2" id="KW-0326">Glycosidase</keyword>
<dbReference type="Gene3D" id="2.60.120.180">
    <property type="match status" value="1"/>
</dbReference>
<keyword evidence="2" id="KW-0378">Hydrolase</keyword>
<dbReference type="EMBL" id="DTDV01000006">
    <property type="protein sequence ID" value="HGK23081.1"/>
    <property type="molecule type" value="Genomic_DNA"/>
</dbReference>
<comment type="similarity">
    <text evidence="1 2">Belongs to the glycosyl hydrolase 12 (cellulase H) family.</text>
</comment>
<dbReference type="InterPro" id="IPR013320">
    <property type="entry name" value="ConA-like_dom_sf"/>
</dbReference>
<organism evidence="3">
    <name type="scientific">Dictyoglomus thermophilum</name>
    <dbReference type="NCBI Taxonomy" id="14"/>
    <lineage>
        <taxon>Bacteria</taxon>
        <taxon>Pseudomonadati</taxon>
        <taxon>Dictyoglomota</taxon>
        <taxon>Dictyoglomia</taxon>
        <taxon>Dictyoglomales</taxon>
        <taxon>Dictyoglomaceae</taxon>
        <taxon>Dictyoglomus</taxon>
    </lineage>
</organism>
<evidence type="ECO:0000256" key="2">
    <source>
        <dbReference type="RuleBase" id="RU361163"/>
    </source>
</evidence>